<comment type="similarity">
    <text evidence="1 4">Belongs to the D-isomer specific 2-hydroxyacid dehydrogenase family.</text>
</comment>
<organism evidence="7 8">
    <name type="scientific">Paenibacillus wynnii</name>
    <dbReference type="NCBI Taxonomy" id="268407"/>
    <lineage>
        <taxon>Bacteria</taxon>
        <taxon>Bacillati</taxon>
        <taxon>Bacillota</taxon>
        <taxon>Bacilli</taxon>
        <taxon>Bacillales</taxon>
        <taxon>Paenibacillaceae</taxon>
        <taxon>Paenibacillus</taxon>
    </lineage>
</organism>
<name>A0A098M3H0_9BACL</name>
<reference evidence="7 8" key="2">
    <citation type="submission" date="2014-10" db="EMBL/GenBank/DDBJ databases">
        <title>Comparative genomics of the Paenibacillus odorifer group.</title>
        <authorList>
            <person name="Tsai Y.-C."/>
            <person name="Martin N."/>
            <person name="Korlach J."/>
            <person name="Wiedmann M."/>
        </authorList>
    </citation>
    <scope>NUCLEOTIDE SEQUENCE [LARGE SCALE GENOMIC DNA]</scope>
    <source>
        <strain evidence="7 8">DSM 18334</strain>
    </source>
</reference>
<dbReference type="FunFam" id="3.40.50.720:FF:000041">
    <property type="entry name" value="D-3-phosphoglycerate dehydrogenase"/>
    <property type="match status" value="1"/>
</dbReference>
<evidence type="ECO:0000256" key="2">
    <source>
        <dbReference type="ARBA" id="ARBA00023002"/>
    </source>
</evidence>
<dbReference type="CDD" id="cd12167">
    <property type="entry name" value="2-Hacid_dh_8"/>
    <property type="match status" value="1"/>
</dbReference>
<dbReference type="STRING" id="268407.PWYN_20595"/>
<dbReference type="Pfam" id="PF00389">
    <property type="entry name" value="2-Hacid_dh"/>
    <property type="match status" value="1"/>
</dbReference>
<dbReference type="PANTHER" id="PTHR42789:SF1">
    <property type="entry name" value="D-ISOMER SPECIFIC 2-HYDROXYACID DEHYDROGENASE FAMILY PROTEIN (AFU_ORTHOLOGUE AFUA_6G10090)"/>
    <property type="match status" value="1"/>
</dbReference>
<evidence type="ECO:0000313" key="8">
    <source>
        <dbReference type="Proteomes" id="UP000029734"/>
    </source>
</evidence>
<evidence type="ECO:0000256" key="3">
    <source>
        <dbReference type="ARBA" id="ARBA00023027"/>
    </source>
</evidence>
<dbReference type="GO" id="GO:0051287">
    <property type="term" value="F:NAD binding"/>
    <property type="evidence" value="ECO:0007669"/>
    <property type="project" value="InterPro"/>
</dbReference>
<comment type="caution">
    <text evidence="7">The sequence shown here is derived from an EMBL/GenBank/DDBJ whole genome shotgun (WGS) entry which is preliminary data.</text>
</comment>
<dbReference type="EMBL" id="JQCR01000003">
    <property type="protein sequence ID" value="KGE17059.1"/>
    <property type="molecule type" value="Genomic_DNA"/>
</dbReference>
<dbReference type="InterPro" id="IPR029753">
    <property type="entry name" value="D-isomer_DH_CS"/>
</dbReference>
<dbReference type="SUPFAM" id="SSF52283">
    <property type="entry name" value="Formate/glycerate dehydrogenase catalytic domain-like"/>
    <property type="match status" value="1"/>
</dbReference>
<dbReference type="GO" id="GO:0047545">
    <property type="term" value="F:(S)-2-hydroxyglutarate dehydrogenase activity"/>
    <property type="evidence" value="ECO:0007669"/>
    <property type="project" value="UniProtKB-ARBA"/>
</dbReference>
<evidence type="ECO:0008006" key="9">
    <source>
        <dbReference type="Google" id="ProtNLM"/>
    </source>
</evidence>
<keyword evidence="8" id="KW-1185">Reference proteome</keyword>
<dbReference type="GO" id="GO:0006564">
    <property type="term" value="P:L-serine biosynthetic process"/>
    <property type="evidence" value="ECO:0007669"/>
    <property type="project" value="UniProtKB-ARBA"/>
</dbReference>
<dbReference type="InterPro" id="IPR006140">
    <property type="entry name" value="D-isomer_DH_NAD-bd"/>
</dbReference>
<feature type="domain" description="D-isomer specific 2-hydroxyacid dehydrogenase catalytic" evidence="5">
    <location>
        <begin position="24"/>
        <end position="323"/>
    </location>
</feature>
<dbReference type="eggNOG" id="COG0111">
    <property type="taxonomic scope" value="Bacteria"/>
</dbReference>
<feature type="domain" description="D-isomer specific 2-hydroxyacid dehydrogenase NAD-binding" evidence="6">
    <location>
        <begin position="119"/>
        <end position="292"/>
    </location>
</feature>
<dbReference type="InterPro" id="IPR050857">
    <property type="entry name" value="D-2-hydroxyacid_DH"/>
</dbReference>
<dbReference type="Gene3D" id="3.40.50.720">
    <property type="entry name" value="NAD(P)-binding Rossmann-like Domain"/>
    <property type="match status" value="2"/>
</dbReference>
<dbReference type="RefSeq" id="WP_036655496.1">
    <property type="nucleotide sequence ID" value="NZ_JQCR01000003.1"/>
</dbReference>
<dbReference type="PROSITE" id="PS00670">
    <property type="entry name" value="D_2_HYDROXYACID_DH_2"/>
    <property type="match status" value="1"/>
</dbReference>
<evidence type="ECO:0000259" key="6">
    <source>
        <dbReference type="Pfam" id="PF02826"/>
    </source>
</evidence>
<dbReference type="InterPro" id="IPR006139">
    <property type="entry name" value="D-isomer_2_OHA_DH_cat_dom"/>
</dbReference>
<dbReference type="GO" id="GO:0004617">
    <property type="term" value="F:phosphoglycerate dehydrogenase activity"/>
    <property type="evidence" value="ECO:0007669"/>
    <property type="project" value="UniProtKB-ARBA"/>
</dbReference>
<dbReference type="SUPFAM" id="SSF51735">
    <property type="entry name" value="NAD(P)-binding Rossmann-fold domains"/>
    <property type="match status" value="1"/>
</dbReference>
<dbReference type="InterPro" id="IPR036291">
    <property type="entry name" value="NAD(P)-bd_dom_sf"/>
</dbReference>
<dbReference type="AlphaFoldDB" id="A0A098M3H0"/>
<protein>
    <recommendedName>
        <fullName evidence="9">2-hydroxyacid dehydrogenase</fullName>
    </recommendedName>
</protein>
<reference evidence="7 8" key="1">
    <citation type="submission" date="2014-08" db="EMBL/GenBank/DDBJ databases">
        <authorList>
            <person name="den Bakker H.C."/>
        </authorList>
    </citation>
    <scope>NUCLEOTIDE SEQUENCE [LARGE SCALE GENOMIC DNA]</scope>
    <source>
        <strain evidence="7 8">DSM 18334</strain>
    </source>
</reference>
<evidence type="ECO:0000256" key="1">
    <source>
        <dbReference type="ARBA" id="ARBA00005854"/>
    </source>
</evidence>
<evidence type="ECO:0000256" key="4">
    <source>
        <dbReference type="RuleBase" id="RU003719"/>
    </source>
</evidence>
<evidence type="ECO:0000259" key="5">
    <source>
        <dbReference type="Pfam" id="PF00389"/>
    </source>
</evidence>
<keyword evidence="3" id="KW-0520">NAD</keyword>
<sequence>MKMLDIVMVQGLDYTERVFNKKQLEQLRQLGNLRMNPKEGVPTKEESAELLAGADIAITSWGCPSLDADILSRCPDLKLIAHAAGSVKPILSPEVITLGIRVCSANDALAQGVAETTLGLTIVSLKNIWQLARNTREGEWEKQREHVRELYEVTVGVIGSGMSGAHFIRLLKSFDVTVLVYDPFVSEEKIISMGAVKVGLDQLLMQSDVVSIHAPSIPETNHMLNERTLKLMKDHAILINTARGSLIDEEALVTELQKGRLWACLDVTQPEPPDINHPFRSLPNVTLIPHIAGATNNGLFRVGHYVVRDLERFIQGKQLHGEVDLTRLHVMS</sequence>
<dbReference type="PANTHER" id="PTHR42789">
    <property type="entry name" value="D-ISOMER SPECIFIC 2-HYDROXYACID DEHYDROGENASE FAMILY PROTEIN (AFU_ORTHOLOGUE AFUA_6G10090)"/>
    <property type="match status" value="1"/>
</dbReference>
<dbReference type="Proteomes" id="UP000029734">
    <property type="component" value="Unassembled WGS sequence"/>
</dbReference>
<gene>
    <name evidence="7" type="ORF">PWYN_20595</name>
</gene>
<dbReference type="Pfam" id="PF02826">
    <property type="entry name" value="2-Hacid_dh_C"/>
    <property type="match status" value="1"/>
</dbReference>
<keyword evidence="2 4" id="KW-0560">Oxidoreductase</keyword>
<evidence type="ECO:0000313" key="7">
    <source>
        <dbReference type="EMBL" id="KGE17059.1"/>
    </source>
</evidence>
<proteinExistence type="inferred from homology"/>
<accession>A0A098M3H0</accession>